<reference evidence="2" key="1">
    <citation type="submission" date="2016-10" db="EMBL/GenBank/DDBJ databases">
        <authorList>
            <person name="Varghese N."/>
            <person name="Submissions S."/>
        </authorList>
    </citation>
    <scope>NUCLEOTIDE SEQUENCE [LARGE SCALE GENOMIC DNA]</scope>
    <source>
        <strain evidence="2">CGMCC 4.6609</strain>
    </source>
</reference>
<gene>
    <name evidence="1" type="ORF">SAMN05421507_11051</name>
</gene>
<sequence length="79" mass="9212">MFDADEVRRRTARTALRPFTRTCFETGDEACGLALFPTTIDFEDGRRLVVRYTDQDHQAWVHATPASRRIITDRLKRLT</sequence>
<dbReference type="Proteomes" id="UP000199691">
    <property type="component" value="Unassembled WGS sequence"/>
</dbReference>
<evidence type="ECO:0000313" key="1">
    <source>
        <dbReference type="EMBL" id="SDP54151.1"/>
    </source>
</evidence>
<accession>A0A1H0TJZ1</accession>
<protein>
    <submittedName>
        <fullName evidence="1">Uncharacterized protein</fullName>
    </submittedName>
</protein>
<evidence type="ECO:0000313" key="2">
    <source>
        <dbReference type="Proteomes" id="UP000199691"/>
    </source>
</evidence>
<dbReference type="RefSeq" id="WP_090100129.1">
    <property type="nucleotide sequence ID" value="NZ_FNIX01000010.1"/>
</dbReference>
<keyword evidence="2" id="KW-1185">Reference proteome</keyword>
<proteinExistence type="predicted"/>
<name>A0A1H0TJZ1_9PSEU</name>
<organism evidence="1 2">
    <name type="scientific">Lentzea jiangxiensis</name>
    <dbReference type="NCBI Taxonomy" id="641025"/>
    <lineage>
        <taxon>Bacteria</taxon>
        <taxon>Bacillati</taxon>
        <taxon>Actinomycetota</taxon>
        <taxon>Actinomycetes</taxon>
        <taxon>Pseudonocardiales</taxon>
        <taxon>Pseudonocardiaceae</taxon>
        <taxon>Lentzea</taxon>
    </lineage>
</organism>
<dbReference type="AlphaFoldDB" id="A0A1H0TJZ1"/>
<dbReference type="EMBL" id="FNIX01000010">
    <property type="protein sequence ID" value="SDP54151.1"/>
    <property type="molecule type" value="Genomic_DNA"/>
</dbReference>
<dbReference type="STRING" id="641025.SAMN05421507_11051"/>
<dbReference type="OrthoDB" id="3669326at2"/>